<feature type="compositionally biased region" description="Basic residues" evidence="1">
    <location>
        <begin position="412"/>
        <end position="421"/>
    </location>
</feature>
<dbReference type="Proteomes" id="UP000886523">
    <property type="component" value="Unassembled WGS sequence"/>
</dbReference>
<feature type="region of interest" description="Disordered" evidence="1">
    <location>
        <begin position="389"/>
        <end position="421"/>
    </location>
</feature>
<organism evidence="2 3">
    <name type="scientific">Hydnum rufescens UP504</name>
    <dbReference type="NCBI Taxonomy" id="1448309"/>
    <lineage>
        <taxon>Eukaryota</taxon>
        <taxon>Fungi</taxon>
        <taxon>Dikarya</taxon>
        <taxon>Basidiomycota</taxon>
        <taxon>Agaricomycotina</taxon>
        <taxon>Agaricomycetes</taxon>
        <taxon>Cantharellales</taxon>
        <taxon>Hydnaceae</taxon>
        <taxon>Hydnum</taxon>
    </lineage>
</organism>
<gene>
    <name evidence="2" type="ORF">BS47DRAFT_1489110</name>
</gene>
<protein>
    <submittedName>
        <fullName evidence="2">Uncharacterized protein</fullName>
    </submittedName>
</protein>
<dbReference type="AlphaFoldDB" id="A0A9P6AJN4"/>
<accession>A0A9P6AJN4</accession>
<evidence type="ECO:0000313" key="3">
    <source>
        <dbReference type="Proteomes" id="UP000886523"/>
    </source>
</evidence>
<evidence type="ECO:0000313" key="2">
    <source>
        <dbReference type="EMBL" id="KAF9506981.1"/>
    </source>
</evidence>
<comment type="caution">
    <text evidence="2">The sequence shown here is derived from an EMBL/GenBank/DDBJ whole genome shotgun (WGS) entry which is preliminary data.</text>
</comment>
<sequence>MEPLLGDATVGTQNPIPQDQSNFRIHHIAPSPRSLEELTGPPYRLNDDPLQDYAAGLLGAFRDLKSAGDYATPARRSLHFQHPLEEILDGWTPCTGDVLYLGGRWEDKYEWNISTASTWITALCRLIRNTKRLANDCRHRHEQLPIRELLSLPSICLRLRLELQDNHTAVSDEDEPEMSPEANEETYPLALRYLRNTAAWQSAIHPLYFREHTEISLRSKISPSTVVIPVVIPDTCAPDEPIVNLAVHHMLEKLHLDREAERVQSVIQEIKNKVSPVHFCGTVHCDASLMGMVVASMDNAMPLPNGMTLRKLRVIKKLVTILLLVKRLHAADPRVTFDIPASGGLIFPWASPTVGMPVAVAWSMEAALTVVWEREVMEFIREFTKASARSKNSPSGSICGDFEDAQDAGMHPRQRLNRQVV</sequence>
<keyword evidence="3" id="KW-1185">Reference proteome</keyword>
<proteinExistence type="predicted"/>
<evidence type="ECO:0000256" key="1">
    <source>
        <dbReference type="SAM" id="MobiDB-lite"/>
    </source>
</evidence>
<name>A0A9P6AJN4_9AGAM</name>
<reference evidence="2" key="1">
    <citation type="journal article" date="2020" name="Nat. Commun.">
        <title>Large-scale genome sequencing of mycorrhizal fungi provides insights into the early evolution of symbiotic traits.</title>
        <authorList>
            <person name="Miyauchi S."/>
            <person name="Kiss E."/>
            <person name="Kuo A."/>
            <person name="Drula E."/>
            <person name="Kohler A."/>
            <person name="Sanchez-Garcia M."/>
            <person name="Morin E."/>
            <person name="Andreopoulos B."/>
            <person name="Barry K.W."/>
            <person name="Bonito G."/>
            <person name="Buee M."/>
            <person name="Carver A."/>
            <person name="Chen C."/>
            <person name="Cichocki N."/>
            <person name="Clum A."/>
            <person name="Culley D."/>
            <person name="Crous P.W."/>
            <person name="Fauchery L."/>
            <person name="Girlanda M."/>
            <person name="Hayes R.D."/>
            <person name="Keri Z."/>
            <person name="LaButti K."/>
            <person name="Lipzen A."/>
            <person name="Lombard V."/>
            <person name="Magnuson J."/>
            <person name="Maillard F."/>
            <person name="Murat C."/>
            <person name="Nolan M."/>
            <person name="Ohm R.A."/>
            <person name="Pangilinan J."/>
            <person name="Pereira M.F."/>
            <person name="Perotto S."/>
            <person name="Peter M."/>
            <person name="Pfister S."/>
            <person name="Riley R."/>
            <person name="Sitrit Y."/>
            <person name="Stielow J.B."/>
            <person name="Szollosi G."/>
            <person name="Zifcakova L."/>
            <person name="Stursova M."/>
            <person name="Spatafora J.W."/>
            <person name="Tedersoo L."/>
            <person name="Vaario L.M."/>
            <person name="Yamada A."/>
            <person name="Yan M."/>
            <person name="Wang P."/>
            <person name="Xu J."/>
            <person name="Bruns T."/>
            <person name="Baldrian P."/>
            <person name="Vilgalys R."/>
            <person name="Dunand C."/>
            <person name="Henrissat B."/>
            <person name="Grigoriev I.V."/>
            <person name="Hibbett D."/>
            <person name="Nagy L.G."/>
            <person name="Martin F.M."/>
        </authorList>
    </citation>
    <scope>NUCLEOTIDE SEQUENCE</scope>
    <source>
        <strain evidence="2">UP504</strain>
    </source>
</reference>
<dbReference type="EMBL" id="MU129093">
    <property type="protein sequence ID" value="KAF9506981.1"/>
    <property type="molecule type" value="Genomic_DNA"/>
</dbReference>